<organism evidence="2">
    <name type="scientific">Arundo donax</name>
    <name type="common">Giant reed</name>
    <name type="synonym">Donax arundinaceus</name>
    <dbReference type="NCBI Taxonomy" id="35708"/>
    <lineage>
        <taxon>Eukaryota</taxon>
        <taxon>Viridiplantae</taxon>
        <taxon>Streptophyta</taxon>
        <taxon>Embryophyta</taxon>
        <taxon>Tracheophyta</taxon>
        <taxon>Spermatophyta</taxon>
        <taxon>Magnoliopsida</taxon>
        <taxon>Liliopsida</taxon>
        <taxon>Poales</taxon>
        <taxon>Poaceae</taxon>
        <taxon>PACMAD clade</taxon>
        <taxon>Arundinoideae</taxon>
        <taxon>Arundineae</taxon>
        <taxon>Arundo</taxon>
    </lineage>
</organism>
<protein>
    <submittedName>
        <fullName evidence="2">Uncharacterized protein</fullName>
    </submittedName>
</protein>
<accession>A0A0A8YRY8</accession>
<evidence type="ECO:0000313" key="2">
    <source>
        <dbReference type="EMBL" id="JAD29126.1"/>
    </source>
</evidence>
<keyword evidence="1" id="KW-0732">Signal</keyword>
<feature type="signal peptide" evidence="1">
    <location>
        <begin position="1"/>
        <end position="29"/>
    </location>
</feature>
<reference evidence="2" key="1">
    <citation type="submission" date="2014-09" db="EMBL/GenBank/DDBJ databases">
        <authorList>
            <person name="Magalhaes I.L.F."/>
            <person name="Oliveira U."/>
            <person name="Santos F.R."/>
            <person name="Vidigal T.H.D.A."/>
            <person name="Brescovit A.D."/>
            <person name="Santos A.J."/>
        </authorList>
    </citation>
    <scope>NUCLEOTIDE SEQUENCE</scope>
    <source>
        <tissue evidence="2">Shoot tissue taken approximately 20 cm above the soil surface</tissue>
    </source>
</reference>
<evidence type="ECO:0000256" key="1">
    <source>
        <dbReference type="SAM" id="SignalP"/>
    </source>
</evidence>
<proteinExistence type="predicted"/>
<name>A0A0A8YRY8_ARUDO</name>
<feature type="chain" id="PRO_5002042218" evidence="1">
    <location>
        <begin position="30"/>
        <end position="51"/>
    </location>
</feature>
<dbReference type="EMBL" id="GBRH01268769">
    <property type="protein sequence ID" value="JAD29126.1"/>
    <property type="molecule type" value="Transcribed_RNA"/>
</dbReference>
<dbReference type="AlphaFoldDB" id="A0A0A8YRY8"/>
<sequence length="51" mass="5745">MFPILIIAATKSPLKSAALLLYCCTSASCDPPLKSSWSEWNSPRRATRFWK</sequence>
<reference evidence="2" key="2">
    <citation type="journal article" date="2015" name="Data Brief">
        <title>Shoot transcriptome of the giant reed, Arundo donax.</title>
        <authorList>
            <person name="Barrero R.A."/>
            <person name="Guerrero F.D."/>
            <person name="Moolhuijzen P."/>
            <person name="Goolsby J.A."/>
            <person name="Tidwell J."/>
            <person name="Bellgard S.E."/>
            <person name="Bellgard M.I."/>
        </authorList>
    </citation>
    <scope>NUCLEOTIDE SEQUENCE</scope>
    <source>
        <tissue evidence="2">Shoot tissue taken approximately 20 cm above the soil surface</tissue>
    </source>
</reference>